<dbReference type="Proteomes" id="UP000033684">
    <property type="component" value="Unassembled WGS sequence"/>
</dbReference>
<feature type="domain" description="Condensation" evidence="1">
    <location>
        <begin position="3"/>
        <end position="233"/>
    </location>
</feature>
<dbReference type="PANTHER" id="PTHR45527">
    <property type="entry name" value="NONRIBOSOMAL PEPTIDE SYNTHETASE"/>
    <property type="match status" value="1"/>
</dbReference>
<dbReference type="PANTHER" id="PTHR45527:SF1">
    <property type="entry name" value="FATTY ACID SYNTHASE"/>
    <property type="match status" value="1"/>
</dbReference>
<dbReference type="SUPFAM" id="SSF52777">
    <property type="entry name" value="CoA-dependent acyltransferases"/>
    <property type="match status" value="2"/>
</dbReference>
<evidence type="ECO:0000313" key="3">
    <source>
        <dbReference type="Proteomes" id="UP000033684"/>
    </source>
</evidence>
<dbReference type="Gene3D" id="3.30.559.10">
    <property type="entry name" value="Chloramphenicol acetyltransferase-like domain"/>
    <property type="match status" value="1"/>
</dbReference>
<dbReference type="GO" id="GO:0009366">
    <property type="term" value="C:enterobactin synthetase complex"/>
    <property type="evidence" value="ECO:0007669"/>
    <property type="project" value="TreeGrafter"/>
</dbReference>
<dbReference type="GO" id="GO:0047527">
    <property type="term" value="F:2,3-dihydroxybenzoate-serine ligase activity"/>
    <property type="evidence" value="ECO:0007669"/>
    <property type="project" value="TreeGrafter"/>
</dbReference>
<dbReference type="EMBL" id="LAJX01000101">
    <property type="protein sequence ID" value="KJV06565.1"/>
    <property type="molecule type" value="Genomic_DNA"/>
</dbReference>
<proteinExistence type="predicted"/>
<keyword evidence="3" id="KW-1185">Reference proteome</keyword>
<evidence type="ECO:0000313" key="2">
    <source>
        <dbReference type="EMBL" id="KJV06565.1"/>
    </source>
</evidence>
<name>A0A0F3IIG7_9GAMM</name>
<dbReference type="GO" id="GO:0031177">
    <property type="term" value="F:phosphopantetheine binding"/>
    <property type="evidence" value="ECO:0007669"/>
    <property type="project" value="TreeGrafter"/>
</dbReference>
<reference evidence="3" key="1">
    <citation type="submission" date="2015-03" db="EMBL/GenBank/DDBJ databases">
        <title>Draft genome sequence of a novel methanotroph (Sn10-6) isolated from flooded ricefield rhizosphere in India.</title>
        <authorList>
            <person name="Pandit P.S."/>
            <person name="Pore S.D."/>
            <person name="Arora P."/>
            <person name="Kapse N.G."/>
            <person name="Dhakephalkar P.K."/>
            <person name="Rahalkar M.C."/>
        </authorList>
    </citation>
    <scope>NUCLEOTIDE SEQUENCE [LARGE SCALE GENOMIC DNA]</scope>
    <source>
        <strain evidence="3">Sn10-6</strain>
    </source>
</reference>
<comment type="caution">
    <text evidence="2">The sequence shown here is derived from an EMBL/GenBank/DDBJ whole genome shotgun (WGS) entry which is preliminary data.</text>
</comment>
<dbReference type="InterPro" id="IPR023213">
    <property type="entry name" value="CAT-like_dom_sf"/>
</dbReference>
<gene>
    <name evidence="2" type="ORF">VZ94_10380</name>
</gene>
<dbReference type="Gene3D" id="3.30.559.30">
    <property type="entry name" value="Nonribosomal peptide synthetase, condensation domain"/>
    <property type="match status" value="1"/>
</dbReference>
<dbReference type="Pfam" id="PF00668">
    <property type="entry name" value="Condensation"/>
    <property type="match status" value="1"/>
</dbReference>
<sequence length="246" mass="27916">MVNQLIEQPFDLANDVLCRIKLFKRSETEHFLVLSLHHIITDGWSMRILLRDLTEAYQAYNQGQLPQQAVLAFDYATFAAWEREAMSDAKVADEVAYWQAQLAGYSNLDMPLDFVRPAQSSGQGAYLQFALTQAQGAAIKQRCRALRTTGFTLFMAAVYVLLRQYSRQSDMCLGMPVANRHQQELEDIVGFFVNTAVMRLNPSSDVKTVAQLLSYVHEVMVAGQDHQRVPIEKNFSSVTTRARFKP</sequence>
<dbReference type="InterPro" id="IPR001242">
    <property type="entry name" value="Condensation_dom"/>
</dbReference>
<organism evidence="2 3">
    <name type="scientific">Methylocucumis oryzae</name>
    <dbReference type="NCBI Taxonomy" id="1632867"/>
    <lineage>
        <taxon>Bacteria</taxon>
        <taxon>Pseudomonadati</taxon>
        <taxon>Pseudomonadota</taxon>
        <taxon>Gammaproteobacteria</taxon>
        <taxon>Methylococcales</taxon>
        <taxon>Methylococcaceae</taxon>
        <taxon>Methylocucumis</taxon>
    </lineage>
</organism>
<accession>A0A0F3IIG7</accession>
<dbReference type="OrthoDB" id="9757559at2"/>
<dbReference type="GO" id="GO:0043041">
    <property type="term" value="P:amino acid activation for nonribosomal peptide biosynthetic process"/>
    <property type="evidence" value="ECO:0007669"/>
    <property type="project" value="TreeGrafter"/>
</dbReference>
<protein>
    <recommendedName>
        <fullName evidence="1">Condensation domain-containing protein</fullName>
    </recommendedName>
</protein>
<dbReference type="GO" id="GO:0005829">
    <property type="term" value="C:cytosol"/>
    <property type="evidence" value="ECO:0007669"/>
    <property type="project" value="TreeGrafter"/>
</dbReference>
<dbReference type="AlphaFoldDB" id="A0A0F3IIG7"/>
<evidence type="ECO:0000259" key="1">
    <source>
        <dbReference type="Pfam" id="PF00668"/>
    </source>
</evidence>
<reference evidence="2 3" key="2">
    <citation type="journal article" date="2016" name="Microb. Ecol.">
        <title>Genome Characteristics of a Novel Type I Methanotroph (Sn10-6) Isolated from a Flooded Indian Rice Field.</title>
        <authorList>
            <person name="Rahalkar M.C."/>
            <person name="Pandit P.S."/>
            <person name="Dhakephalkar P.K."/>
            <person name="Pore S."/>
            <person name="Arora P."/>
            <person name="Kapse N."/>
        </authorList>
    </citation>
    <scope>NUCLEOTIDE SEQUENCE [LARGE SCALE GENOMIC DNA]</scope>
    <source>
        <strain evidence="2 3">Sn10-6</strain>
    </source>
</reference>
<dbReference type="GO" id="GO:0009239">
    <property type="term" value="P:enterobactin biosynthetic process"/>
    <property type="evidence" value="ECO:0007669"/>
    <property type="project" value="TreeGrafter"/>
</dbReference>